<dbReference type="AlphaFoldDB" id="A0A7R8WNC4"/>
<reference evidence="2" key="1">
    <citation type="submission" date="2020-11" db="EMBL/GenBank/DDBJ databases">
        <authorList>
            <person name="Tran Van P."/>
        </authorList>
    </citation>
    <scope>NUCLEOTIDE SEQUENCE</scope>
</reference>
<protein>
    <submittedName>
        <fullName evidence="2">Uncharacterized protein</fullName>
    </submittedName>
</protein>
<feature type="compositionally biased region" description="Low complexity" evidence="1">
    <location>
        <begin position="55"/>
        <end position="74"/>
    </location>
</feature>
<accession>A0A7R8WNC4</accession>
<name>A0A7R8WNC4_9CRUS</name>
<feature type="region of interest" description="Disordered" evidence="1">
    <location>
        <begin position="1"/>
        <end position="81"/>
    </location>
</feature>
<feature type="compositionally biased region" description="Basic and acidic residues" evidence="1">
    <location>
        <begin position="1"/>
        <end position="10"/>
    </location>
</feature>
<sequence length="108" mass="11988">MSDQNVRKVEQASSTSVSSDTREGCVGSGENLDAATSIPHKLHRRQVLRRQSETFQPQKQSLQAQQQSFPSQLDQDLHSQRDQKVSVKLLSMLIQSTSGNTLGTEFST</sequence>
<gene>
    <name evidence="2" type="ORF">CTOB1V02_LOCUS12751</name>
</gene>
<evidence type="ECO:0000313" key="2">
    <source>
        <dbReference type="EMBL" id="CAD7234935.1"/>
    </source>
</evidence>
<dbReference type="EMBL" id="OB670531">
    <property type="protein sequence ID" value="CAD7234935.1"/>
    <property type="molecule type" value="Genomic_DNA"/>
</dbReference>
<evidence type="ECO:0000256" key="1">
    <source>
        <dbReference type="SAM" id="MobiDB-lite"/>
    </source>
</evidence>
<feature type="non-terminal residue" evidence="2">
    <location>
        <position position="108"/>
    </location>
</feature>
<proteinExistence type="predicted"/>
<organism evidence="2">
    <name type="scientific">Cyprideis torosa</name>
    <dbReference type="NCBI Taxonomy" id="163714"/>
    <lineage>
        <taxon>Eukaryota</taxon>
        <taxon>Metazoa</taxon>
        <taxon>Ecdysozoa</taxon>
        <taxon>Arthropoda</taxon>
        <taxon>Crustacea</taxon>
        <taxon>Oligostraca</taxon>
        <taxon>Ostracoda</taxon>
        <taxon>Podocopa</taxon>
        <taxon>Podocopida</taxon>
        <taxon>Cytherocopina</taxon>
        <taxon>Cytheroidea</taxon>
        <taxon>Cytherideidae</taxon>
        <taxon>Cyprideis</taxon>
    </lineage>
</organism>